<dbReference type="Gene3D" id="2.30.330.10">
    <property type="entry name" value="SpoA-like"/>
    <property type="match status" value="1"/>
</dbReference>
<evidence type="ECO:0000256" key="2">
    <source>
        <dbReference type="ARBA" id="ARBA00021897"/>
    </source>
</evidence>
<feature type="domain" description="Flagellar motor switch protein FliN-like C-terminal" evidence="9">
    <location>
        <begin position="41"/>
        <end position="113"/>
    </location>
</feature>
<keyword evidence="3 7" id="KW-1003">Cell membrane</keyword>
<dbReference type="Pfam" id="PF01052">
    <property type="entry name" value="FliMN_C"/>
    <property type="match status" value="1"/>
</dbReference>
<dbReference type="Proteomes" id="UP001317629">
    <property type="component" value="Chromosome"/>
</dbReference>
<name>A0ABM8E4Y5_9HYPH</name>
<evidence type="ECO:0000256" key="7">
    <source>
        <dbReference type="RuleBase" id="RU362074"/>
    </source>
</evidence>
<keyword evidence="7" id="KW-0975">Bacterial flagellum</keyword>
<dbReference type="InterPro" id="IPR012826">
    <property type="entry name" value="FliN"/>
</dbReference>
<dbReference type="InterPro" id="IPR051469">
    <property type="entry name" value="FliN/MopA/SpaO"/>
</dbReference>
<feature type="region of interest" description="Disordered" evidence="8">
    <location>
        <begin position="1"/>
        <end position="36"/>
    </location>
</feature>
<reference evidence="10 11" key="1">
    <citation type="journal article" date="2023" name="Int. J. Syst. Evol. Microbiol.">
        <title>Methylocystis iwaonis sp. nov., a type II methane-oxidizing bacterium from surface soil of a rice paddy field in Japan, and emended description of the genus Methylocystis (ex Whittenbury et al. 1970) Bowman et al. 1993.</title>
        <authorList>
            <person name="Kaise H."/>
            <person name="Sawadogo J.B."/>
            <person name="Alam M.S."/>
            <person name="Ueno C."/>
            <person name="Dianou D."/>
            <person name="Shinjo R."/>
            <person name="Asakawa S."/>
        </authorList>
    </citation>
    <scope>NUCLEOTIDE SEQUENCE [LARGE SCALE GENOMIC DNA]</scope>
    <source>
        <strain evidence="10 11">SS37A-Re</strain>
    </source>
</reference>
<sequence>MDPQDMEQFEQLGMEDAAEPAPAAPKAREPDMRPGAPKIDAILQIPVVLQVVVGSTTIPVADLLNLGRGAVIPLDSRVGDPVEIMINGREIARGEVVVIEDDNTRFGVSLTEIRDPTLSALQQ</sequence>
<dbReference type="PANTHER" id="PTHR43484">
    <property type="match status" value="1"/>
</dbReference>
<proteinExistence type="inferred from homology"/>
<dbReference type="PANTHER" id="PTHR43484:SF1">
    <property type="entry name" value="FLAGELLAR MOTOR SWITCH PROTEIN FLIN"/>
    <property type="match status" value="1"/>
</dbReference>
<dbReference type="InterPro" id="IPR001172">
    <property type="entry name" value="FliN_T3SS_HrcQb"/>
</dbReference>
<gene>
    <name evidence="10" type="ORF">SS37A_05650</name>
</gene>
<keyword evidence="11" id="KW-1185">Reference proteome</keyword>
<dbReference type="SUPFAM" id="SSF101801">
    <property type="entry name" value="Surface presentation of antigens (SPOA)"/>
    <property type="match status" value="1"/>
</dbReference>
<evidence type="ECO:0000259" key="9">
    <source>
        <dbReference type="Pfam" id="PF01052"/>
    </source>
</evidence>
<evidence type="ECO:0000256" key="3">
    <source>
        <dbReference type="ARBA" id="ARBA00022475"/>
    </source>
</evidence>
<accession>A0ABM8E4Y5</accession>
<evidence type="ECO:0000256" key="5">
    <source>
        <dbReference type="ARBA" id="ARBA00022779"/>
    </source>
</evidence>
<keyword evidence="5 7" id="KW-0283">Flagellar rotation</keyword>
<evidence type="ECO:0000313" key="11">
    <source>
        <dbReference type="Proteomes" id="UP001317629"/>
    </source>
</evidence>
<dbReference type="NCBIfam" id="TIGR02480">
    <property type="entry name" value="fliN"/>
    <property type="match status" value="1"/>
</dbReference>
<evidence type="ECO:0000256" key="4">
    <source>
        <dbReference type="ARBA" id="ARBA00022500"/>
    </source>
</evidence>
<protein>
    <recommendedName>
        <fullName evidence="2 7">Flagellar motor switch protein FliN</fullName>
    </recommendedName>
</protein>
<evidence type="ECO:0000313" key="10">
    <source>
        <dbReference type="EMBL" id="BDV33036.1"/>
    </source>
</evidence>
<comment type="similarity">
    <text evidence="1 7">Belongs to the FliN/MopA/SpaO family.</text>
</comment>
<dbReference type="PRINTS" id="PR00956">
    <property type="entry name" value="FLGMOTORFLIN"/>
</dbReference>
<evidence type="ECO:0000256" key="8">
    <source>
        <dbReference type="SAM" id="MobiDB-lite"/>
    </source>
</evidence>
<evidence type="ECO:0000256" key="6">
    <source>
        <dbReference type="ARBA" id="ARBA00023136"/>
    </source>
</evidence>
<dbReference type="InterPro" id="IPR001543">
    <property type="entry name" value="FliN-like_C"/>
</dbReference>
<organism evidence="10 11">
    <name type="scientific">Methylocystis iwaonis</name>
    <dbReference type="NCBI Taxonomy" id="2885079"/>
    <lineage>
        <taxon>Bacteria</taxon>
        <taxon>Pseudomonadati</taxon>
        <taxon>Pseudomonadota</taxon>
        <taxon>Alphaproteobacteria</taxon>
        <taxon>Hyphomicrobiales</taxon>
        <taxon>Methylocystaceae</taxon>
        <taxon>Methylocystis</taxon>
    </lineage>
</organism>
<comment type="function">
    <text evidence="7">FliN is one of three proteins (FliG, FliN, FliM) that form the rotor-mounted switch complex (C ring), located at the base of the basal body. This complex interacts with the CheY and CheZ chemotaxis proteins, in addition to contacting components of the motor that determine the direction of flagellar rotation.</text>
</comment>
<evidence type="ECO:0000256" key="1">
    <source>
        <dbReference type="ARBA" id="ARBA00009226"/>
    </source>
</evidence>
<keyword evidence="6 7" id="KW-0472">Membrane</keyword>
<comment type="subcellular location">
    <subcellularLocation>
        <location evidence="7">Cell membrane</location>
        <topology evidence="7">Peripheral membrane protein</topology>
        <orientation evidence="7">Cytoplasmic side</orientation>
    </subcellularLocation>
    <subcellularLocation>
        <location evidence="7">Bacterial flagellum basal body</location>
    </subcellularLocation>
</comment>
<keyword evidence="4 7" id="KW-0145">Chemotaxis</keyword>
<dbReference type="InterPro" id="IPR036429">
    <property type="entry name" value="SpoA-like_sf"/>
</dbReference>
<dbReference type="EMBL" id="AP027142">
    <property type="protein sequence ID" value="BDV33036.1"/>
    <property type="molecule type" value="Genomic_DNA"/>
</dbReference>